<proteinExistence type="predicted"/>
<keyword evidence="2" id="KW-1185">Reference proteome</keyword>
<dbReference type="RefSeq" id="WP_177195502.1">
    <property type="nucleotide sequence ID" value="NZ_FOTY01000010.1"/>
</dbReference>
<evidence type="ECO:0000313" key="2">
    <source>
        <dbReference type="Proteomes" id="UP000199668"/>
    </source>
</evidence>
<reference evidence="1 2" key="1">
    <citation type="submission" date="2016-10" db="EMBL/GenBank/DDBJ databases">
        <authorList>
            <person name="de Groot N.N."/>
        </authorList>
    </citation>
    <scope>NUCLEOTIDE SEQUENCE [LARGE SCALE GENOMIC DNA]</scope>
    <source>
        <strain evidence="1 2">CGMCC 1.6134</strain>
    </source>
</reference>
<dbReference type="STRING" id="266892.SAMN04488054_11052"/>
<dbReference type="AlphaFoldDB" id="A0A1I4M5Y9"/>
<dbReference type="Proteomes" id="UP000199668">
    <property type="component" value="Unassembled WGS sequence"/>
</dbReference>
<protein>
    <submittedName>
        <fullName evidence="1">Uncharacterized protein</fullName>
    </submittedName>
</protein>
<organism evidence="1 2">
    <name type="scientific">Salibacterium qingdaonense</name>
    <dbReference type="NCBI Taxonomy" id="266892"/>
    <lineage>
        <taxon>Bacteria</taxon>
        <taxon>Bacillati</taxon>
        <taxon>Bacillota</taxon>
        <taxon>Bacilli</taxon>
        <taxon>Bacillales</taxon>
        <taxon>Bacillaceae</taxon>
    </lineage>
</organism>
<dbReference type="EMBL" id="FOTY01000010">
    <property type="protein sequence ID" value="SFL98415.1"/>
    <property type="molecule type" value="Genomic_DNA"/>
</dbReference>
<evidence type="ECO:0000313" key="1">
    <source>
        <dbReference type="EMBL" id="SFL98415.1"/>
    </source>
</evidence>
<sequence>MAVDTRYRVIVRCPGCGEKYVLRGRTNKKGELETGFKQCVCGNQSNLRIDVTPE</sequence>
<name>A0A1I4M5Y9_9BACI</name>
<accession>A0A1I4M5Y9</accession>
<gene>
    <name evidence="1" type="ORF">SAMN04488054_11052</name>
</gene>